<gene>
    <name evidence="2" type="ORF">CLVI_02360</name>
</gene>
<dbReference type="AlphaFoldDB" id="A0A2T0BK93"/>
<organism evidence="2 3">
    <name type="scientific">Clostridium vincentii</name>
    <dbReference type="NCBI Taxonomy" id="52704"/>
    <lineage>
        <taxon>Bacteria</taxon>
        <taxon>Bacillati</taxon>
        <taxon>Bacillota</taxon>
        <taxon>Clostridia</taxon>
        <taxon>Eubacteriales</taxon>
        <taxon>Clostridiaceae</taxon>
        <taxon>Clostridium</taxon>
    </lineage>
</organism>
<evidence type="ECO:0000256" key="1">
    <source>
        <dbReference type="SAM" id="Phobius"/>
    </source>
</evidence>
<keyword evidence="1" id="KW-0812">Transmembrane</keyword>
<proteinExistence type="predicted"/>
<comment type="caution">
    <text evidence="2">The sequence shown here is derived from an EMBL/GenBank/DDBJ whole genome shotgun (WGS) entry which is preliminary data.</text>
</comment>
<evidence type="ECO:0000313" key="2">
    <source>
        <dbReference type="EMBL" id="PRR84310.1"/>
    </source>
</evidence>
<feature type="transmembrane region" description="Helical" evidence="1">
    <location>
        <begin position="88"/>
        <end position="110"/>
    </location>
</feature>
<accession>A0A2T0BK93</accession>
<keyword evidence="3" id="KW-1185">Reference proteome</keyword>
<feature type="transmembrane region" description="Helical" evidence="1">
    <location>
        <begin position="122"/>
        <end position="143"/>
    </location>
</feature>
<protein>
    <submittedName>
        <fullName evidence="2">Uncharacterized protein</fullName>
    </submittedName>
</protein>
<dbReference type="RefSeq" id="WP_106058285.1">
    <property type="nucleotide sequence ID" value="NZ_PVXQ01000002.1"/>
</dbReference>
<keyword evidence="1" id="KW-1133">Transmembrane helix</keyword>
<evidence type="ECO:0000313" key="3">
    <source>
        <dbReference type="Proteomes" id="UP000239471"/>
    </source>
</evidence>
<name>A0A2T0BK93_9CLOT</name>
<feature type="transmembrane region" description="Helical" evidence="1">
    <location>
        <begin position="34"/>
        <end position="51"/>
    </location>
</feature>
<sequence length="153" mass="17793">MLQITWIEFFLRVIPEMFIVIWGIHIVARKTFDIPKYIFSCIVLALLAFFIRSLPIYFGVHMIINMILIIGIMVMIKFSLVKAIYSTLLMFFMLSLSEVLNMVILNLLNISMDNISPVLKCVYGVPSLIFLSLFIIIMNYLLIIKEGKKDNYN</sequence>
<keyword evidence="1" id="KW-0472">Membrane</keyword>
<dbReference type="Proteomes" id="UP000239471">
    <property type="component" value="Unassembled WGS sequence"/>
</dbReference>
<reference evidence="2 3" key="1">
    <citation type="submission" date="2018-03" db="EMBL/GenBank/DDBJ databases">
        <title>Genome sequence of Clostridium vincentii DSM 10228.</title>
        <authorList>
            <person name="Poehlein A."/>
            <person name="Daniel R."/>
        </authorList>
    </citation>
    <scope>NUCLEOTIDE SEQUENCE [LARGE SCALE GENOMIC DNA]</scope>
    <source>
        <strain evidence="2 3">DSM 10228</strain>
    </source>
</reference>
<feature type="transmembrane region" description="Helical" evidence="1">
    <location>
        <begin position="57"/>
        <end position="76"/>
    </location>
</feature>
<dbReference type="OrthoDB" id="1936406at2"/>
<dbReference type="EMBL" id="PVXQ01000002">
    <property type="protein sequence ID" value="PRR84310.1"/>
    <property type="molecule type" value="Genomic_DNA"/>
</dbReference>
<feature type="transmembrane region" description="Helical" evidence="1">
    <location>
        <begin position="6"/>
        <end position="27"/>
    </location>
</feature>